<dbReference type="Gene3D" id="1.25.10.10">
    <property type="entry name" value="Leucine-rich Repeat Variant"/>
    <property type="match status" value="1"/>
</dbReference>
<feature type="domain" description="Importin N-terminal" evidence="1">
    <location>
        <begin position="34"/>
        <end position="113"/>
    </location>
</feature>
<dbReference type="AlphaFoldDB" id="A0A8T3BR22"/>
<reference evidence="2" key="1">
    <citation type="journal article" date="2022" name="Front. Genet.">
        <title>Chromosome-Scale Assembly of the Dendrobium nobile Genome Provides Insights Into the Molecular Mechanism of the Biosynthesis of the Medicinal Active Ingredient of Dendrobium.</title>
        <authorList>
            <person name="Xu Q."/>
            <person name="Niu S.-C."/>
            <person name="Li K.-L."/>
            <person name="Zheng P.-J."/>
            <person name="Zhang X.-J."/>
            <person name="Jia Y."/>
            <person name="Liu Y."/>
            <person name="Niu Y.-X."/>
            <person name="Yu L.-H."/>
            <person name="Chen D.-F."/>
            <person name="Zhang G.-Q."/>
        </authorList>
    </citation>
    <scope>NUCLEOTIDE SEQUENCE</scope>
    <source>
        <tissue evidence="2">Leaf</tissue>
    </source>
</reference>
<dbReference type="InterPro" id="IPR011989">
    <property type="entry name" value="ARM-like"/>
</dbReference>
<keyword evidence="3" id="KW-1185">Reference proteome</keyword>
<comment type="caution">
    <text evidence="2">The sequence shown here is derived from an EMBL/GenBank/DDBJ whole genome shotgun (WGS) entry which is preliminary data.</text>
</comment>
<dbReference type="SUPFAM" id="SSF48371">
    <property type="entry name" value="ARM repeat"/>
    <property type="match status" value="1"/>
</dbReference>
<dbReference type="InterPro" id="IPR001494">
    <property type="entry name" value="Importin-beta_N"/>
</dbReference>
<proteinExistence type="predicted"/>
<dbReference type="GO" id="GO:0006886">
    <property type="term" value="P:intracellular protein transport"/>
    <property type="evidence" value="ECO:0007669"/>
    <property type="project" value="InterPro"/>
</dbReference>
<dbReference type="EMBL" id="JAGYWB010000007">
    <property type="protein sequence ID" value="KAI0516392.1"/>
    <property type="molecule type" value="Genomic_DNA"/>
</dbReference>
<protein>
    <recommendedName>
        <fullName evidence="1">Importin N-terminal domain-containing protein</fullName>
    </recommendedName>
</protein>
<dbReference type="OrthoDB" id="543373at2759"/>
<organism evidence="2 3">
    <name type="scientific">Dendrobium nobile</name>
    <name type="common">Orchid</name>
    <dbReference type="NCBI Taxonomy" id="94219"/>
    <lineage>
        <taxon>Eukaryota</taxon>
        <taxon>Viridiplantae</taxon>
        <taxon>Streptophyta</taxon>
        <taxon>Embryophyta</taxon>
        <taxon>Tracheophyta</taxon>
        <taxon>Spermatophyta</taxon>
        <taxon>Magnoliopsida</taxon>
        <taxon>Liliopsida</taxon>
        <taxon>Asparagales</taxon>
        <taxon>Orchidaceae</taxon>
        <taxon>Epidendroideae</taxon>
        <taxon>Malaxideae</taxon>
        <taxon>Dendrobiinae</taxon>
        <taxon>Dendrobium</taxon>
    </lineage>
</organism>
<dbReference type="Proteomes" id="UP000829196">
    <property type="component" value="Unassembled WGS sequence"/>
</dbReference>
<name>A0A8T3BR22_DENNO</name>
<dbReference type="Pfam" id="PF03810">
    <property type="entry name" value="IBN_N"/>
    <property type="match status" value="1"/>
</dbReference>
<sequence>MDQQVAIAHGADPAAFEALISQLMSSGNELRSQAEVIFNLCRERHPDALGLKLAQVLHSSQSLEIRAMAAVLLRKQVTSSSGGESEESSSYIWSQLTPATQSSIKSLLLSAVQ</sequence>
<dbReference type="InterPro" id="IPR016024">
    <property type="entry name" value="ARM-type_fold"/>
</dbReference>
<evidence type="ECO:0000259" key="1">
    <source>
        <dbReference type="PROSITE" id="PS50166"/>
    </source>
</evidence>
<dbReference type="GO" id="GO:0031267">
    <property type="term" value="F:small GTPase binding"/>
    <property type="evidence" value="ECO:0007669"/>
    <property type="project" value="InterPro"/>
</dbReference>
<evidence type="ECO:0000313" key="2">
    <source>
        <dbReference type="EMBL" id="KAI0516392.1"/>
    </source>
</evidence>
<gene>
    <name evidence="2" type="ORF">KFK09_009065</name>
</gene>
<evidence type="ECO:0000313" key="3">
    <source>
        <dbReference type="Proteomes" id="UP000829196"/>
    </source>
</evidence>
<dbReference type="SMR" id="A0A8T3BR22"/>
<dbReference type="PROSITE" id="PS50166">
    <property type="entry name" value="IMPORTIN_B_NT"/>
    <property type="match status" value="1"/>
</dbReference>
<accession>A0A8T3BR22</accession>